<accession>A0A0L0P039</accession>
<sequence length="41" mass="4833">MKEKMIKKEKEKKKETQANKKEGSNLLEAHLFTYYMKGAIS</sequence>
<dbReference type="AlphaFoldDB" id="A0A0L0P039"/>
<dbReference type="EMBL" id="LGST01000023">
    <property type="protein sequence ID" value="KND99589.1"/>
    <property type="molecule type" value="Genomic_DNA"/>
</dbReference>
<evidence type="ECO:0000313" key="3">
    <source>
        <dbReference type="Proteomes" id="UP000037122"/>
    </source>
</evidence>
<name>A0A0L0P039_CANAR</name>
<dbReference type="VEuPathDB" id="FungiDB:QG37_03743"/>
<evidence type="ECO:0000313" key="2">
    <source>
        <dbReference type="EMBL" id="KND99589.1"/>
    </source>
</evidence>
<gene>
    <name evidence="2" type="ORF">QG37_03743</name>
</gene>
<reference evidence="3" key="1">
    <citation type="journal article" date="2015" name="BMC Genomics">
        <title>Draft genome of a commonly misdiagnosed multidrug resistant pathogen Candida auris.</title>
        <authorList>
            <person name="Chatterjee S."/>
            <person name="Alampalli S.V."/>
            <person name="Nageshan R.K."/>
            <person name="Chettiar S.T."/>
            <person name="Joshi S."/>
            <person name="Tatu U.S."/>
        </authorList>
    </citation>
    <scope>NUCLEOTIDE SEQUENCE [LARGE SCALE GENOMIC DNA]</scope>
    <source>
        <strain evidence="3">6684</strain>
    </source>
</reference>
<organism evidence="2 3">
    <name type="scientific">Candidozyma auris</name>
    <name type="common">Yeast</name>
    <name type="synonym">Candida auris</name>
    <dbReference type="NCBI Taxonomy" id="498019"/>
    <lineage>
        <taxon>Eukaryota</taxon>
        <taxon>Fungi</taxon>
        <taxon>Dikarya</taxon>
        <taxon>Ascomycota</taxon>
        <taxon>Saccharomycotina</taxon>
        <taxon>Pichiomycetes</taxon>
        <taxon>Metschnikowiaceae</taxon>
        <taxon>Candidozyma</taxon>
    </lineage>
</organism>
<proteinExistence type="predicted"/>
<feature type="region of interest" description="Disordered" evidence="1">
    <location>
        <begin position="1"/>
        <end position="22"/>
    </location>
</feature>
<evidence type="ECO:0000256" key="1">
    <source>
        <dbReference type="SAM" id="MobiDB-lite"/>
    </source>
</evidence>
<protein>
    <submittedName>
        <fullName evidence="2">Uncharacterized protein</fullName>
    </submittedName>
</protein>
<comment type="caution">
    <text evidence="2">The sequence shown here is derived from an EMBL/GenBank/DDBJ whole genome shotgun (WGS) entry which is preliminary data.</text>
</comment>
<dbReference type="Proteomes" id="UP000037122">
    <property type="component" value="Unassembled WGS sequence"/>
</dbReference>